<reference evidence="1 2" key="2">
    <citation type="journal article" date="2022" name="Mol. Ecol. Resour.">
        <title>The genomes of chicory, endive, great burdock and yacon provide insights into Asteraceae paleo-polyploidization history and plant inulin production.</title>
        <authorList>
            <person name="Fan W."/>
            <person name="Wang S."/>
            <person name="Wang H."/>
            <person name="Wang A."/>
            <person name="Jiang F."/>
            <person name="Liu H."/>
            <person name="Zhao H."/>
            <person name="Xu D."/>
            <person name="Zhang Y."/>
        </authorList>
    </citation>
    <scope>NUCLEOTIDE SEQUENCE [LARGE SCALE GENOMIC DNA]</scope>
    <source>
        <strain evidence="2">cv. Punajuju</strain>
        <tissue evidence="1">Leaves</tissue>
    </source>
</reference>
<name>A0ACB9BPD1_CICIN</name>
<sequence>MGFRIRGLVVVLLMTGSRCNSDVETVDHILVNCPRSKEIMEHVWNWCKLGNFALNSTNEVLDFVNSGSHSTRRNKMLSIICYGSILRFSFGSAGEATGGRFHGIIGVFAR</sequence>
<accession>A0ACB9BPD1</accession>
<keyword evidence="2" id="KW-1185">Reference proteome</keyword>
<dbReference type="EMBL" id="CM042014">
    <property type="protein sequence ID" value="KAI3723889.1"/>
    <property type="molecule type" value="Genomic_DNA"/>
</dbReference>
<protein>
    <submittedName>
        <fullName evidence="1">Uncharacterized protein</fullName>
    </submittedName>
</protein>
<comment type="caution">
    <text evidence="1">The sequence shown here is derived from an EMBL/GenBank/DDBJ whole genome shotgun (WGS) entry which is preliminary data.</text>
</comment>
<organism evidence="1 2">
    <name type="scientific">Cichorium intybus</name>
    <name type="common">Chicory</name>
    <dbReference type="NCBI Taxonomy" id="13427"/>
    <lineage>
        <taxon>Eukaryota</taxon>
        <taxon>Viridiplantae</taxon>
        <taxon>Streptophyta</taxon>
        <taxon>Embryophyta</taxon>
        <taxon>Tracheophyta</taxon>
        <taxon>Spermatophyta</taxon>
        <taxon>Magnoliopsida</taxon>
        <taxon>eudicotyledons</taxon>
        <taxon>Gunneridae</taxon>
        <taxon>Pentapetalae</taxon>
        <taxon>asterids</taxon>
        <taxon>campanulids</taxon>
        <taxon>Asterales</taxon>
        <taxon>Asteraceae</taxon>
        <taxon>Cichorioideae</taxon>
        <taxon>Cichorieae</taxon>
        <taxon>Cichoriinae</taxon>
        <taxon>Cichorium</taxon>
    </lineage>
</organism>
<reference evidence="2" key="1">
    <citation type="journal article" date="2022" name="Mol. Ecol. Resour.">
        <title>The genomes of chicory, endive, great burdock and yacon provide insights into Asteraceae palaeo-polyploidization history and plant inulin production.</title>
        <authorList>
            <person name="Fan W."/>
            <person name="Wang S."/>
            <person name="Wang H."/>
            <person name="Wang A."/>
            <person name="Jiang F."/>
            <person name="Liu H."/>
            <person name="Zhao H."/>
            <person name="Xu D."/>
            <person name="Zhang Y."/>
        </authorList>
    </citation>
    <scope>NUCLEOTIDE SEQUENCE [LARGE SCALE GENOMIC DNA]</scope>
    <source>
        <strain evidence="2">cv. Punajuju</strain>
    </source>
</reference>
<gene>
    <name evidence="1" type="ORF">L2E82_35651</name>
</gene>
<proteinExistence type="predicted"/>
<dbReference type="Proteomes" id="UP001055811">
    <property type="component" value="Linkage Group LG06"/>
</dbReference>
<evidence type="ECO:0000313" key="2">
    <source>
        <dbReference type="Proteomes" id="UP001055811"/>
    </source>
</evidence>
<evidence type="ECO:0000313" key="1">
    <source>
        <dbReference type="EMBL" id="KAI3723889.1"/>
    </source>
</evidence>